<dbReference type="PANTHER" id="PTHR47968:SF18">
    <property type="entry name" value="KINESIN-LIKE PROTEIN KIN-7F"/>
    <property type="match status" value="1"/>
</dbReference>
<dbReference type="Gene3D" id="3.40.850.10">
    <property type="entry name" value="Kinesin motor domain"/>
    <property type="match status" value="1"/>
</dbReference>
<evidence type="ECO:0000256" key="6">
    <source>
        <dbReference type="PROSITE-ProRule" id="PRU00283"/>
    </source>
</evidence>
<keyword evidence="2 7" id="KW-0493">Microtubule</keyword>
<feature type="coiled-coil region" evidence="8">
    <location>
        <begin position="193"/>
        <end position="264"/>
    </location>
</feature>
<keyword evidence="4 7" id="KW-0067">ATP-binding</keyword>
<dbReference type="FunFam" id="3.40.850.10:FF:000283">
    <property type="entry name" value="Putative inactive kinesin-like protein KIN-7B"/>
    <property type="match status" value="1"/>
</dbReference>
<dbReference type="InterPro" id="IPR019821">
    <property type="entry name" value="Kinesin_motor_CS"/>
</dbReference>
<protein>
    <recommendedName>
        <fullName evidence="7">Kinesin-like protein</fullName>
    </recommendedName>
</protein>
<evidence type="ECO:0000256" key="3">
    <source>
        <dbReference type="ARBA" id="ARBA00022741"/>
    </source>
</evidence>
<evidence type="ECO:0000256" key="5">
    <source>
        <dbReference type="ARBA" id="ARBA00023175"/>
    </source>
</evidence>
<reference evidence="11" key="2">
    <citation type="submission" date="2023-04" db="EMBL/GenBank/DDBJ databases">
        <authorList>
            <person name="Bruccoleri R.E."/>
            <person name="Oakeley E.J."/>
            <person name="Faust A.-M."/>
            <person name="Dessus-Babus S."/>
            <person name="Altorfer M."/>
            <person name="Burckhardt D."/>
            <person name="Oertli M."/>
            <person name="Naumann U."/>
            <person name="Petersen F."/>
            <person name="Wong J."/>
        </authorList>
    </citation>
    <scope>NUCLEOTIDE SEQUENCE</scope>
    <source>
        <strain evidence="11">GSM-AAB239-AS_SAM_17_03QT</strain>
        <tissue evidence="11">Leaf</tissue>
    </source>
</reference>
<dbReference type="AlphaFoldDB" id="A0AAX6DJI2"/>
<dbReference type="SUPFAM" id="SSF52540">
    <property type="entry name" value="P-loop containing nucleoside triphosphate hydrolases"/>
    <property type="match status" value="1"/>
</dbReference>
<evidence type="ECO:0000259" key="10">
    <source>
        <dbReference type="PROSITE" id="PS50067"/>
    </source>
</evidence>
<reference evidence="11" key="1">
    <citation type="journal article" date="2023" name="GigaByte">
        <title>Genome assembly of the bearded iris, Iris pallida Lam.</title>
        <authorList>
            <person name="Bruccoleri R.E."/>
            <person name="Oakeley E.J."/>
            <person name="Faust A.M.E."/>
            <person name="Altorfer M."/>
            <person name="Dessus-Babus S."/>
            <person name="Burckhardt D."/>
            <person name="Oertli M."/>
            <person name="Naumann U."/>
            <person name="Petersen F."/>
            <person name="Wong J."/>
        </authorList>
    </citation>
    <scope>NUCLEOTIDE SEQUENCE</scope>
    <source>
        <strain evidence="11">GSM-AAB239-AS_SAM_17_03QT</strain>
    </source>
</reference>
<dbReference type="GO" id="GO:0005524">
    <property type="term" value="F:ATP binding"/>
    <property type="evidence" value="ECO:0007669"/>
    <property type="project" value="UniProtKB-KW"/>
</dbReference>
<proteinExistence type="inferred from homology"/>
<dbReference type="InterPro" id="IPR027640">
    <property type="entry name" value="Kinesin-like_fam"/>
</dbReference>
<accession>A0AAX6DJI2</accession>
<feature type="domain" description="Kinesin motor" evidence="10">
    <location>
        <begin position="1"/>
        <end position="184"/>
    </location>
</feature>
<evidence type="ECO:0000256" key="8">
    <source>
        <dbReference type="SAM" id="Coils"/>
    </source>
</evidence>
<dbReference type="GO" id="GO:0003777">
    <property type="term" value="F:microtubule motor activity"/>
    <property type="evidence" value="ECO:0007669"/>
    <property type="project" value="InterPro"/>
</dbReference>
<evidence type="ECO:0000256" key="2">
    <source>
        <dbReference type="ARBA" id="ARBA00022701"/>
    </source>
</evidence>
<dbReference type="GO" id="GO:0008017">
    <property type="term" value="F:microtubule binding"/>
    <property type="evidence" value="ECO:0007669"/>
    <property type="project" value="InterPro"/>
</dbReference>
<feature type="region of interest" description="Disordered" evidence="9">
    <location>
        <begin position="453"/>
        <end position="476"/>
    </location>
</feature>
<dbReference type="InterPro" id="IPR001752">
    <property type="entry name" value="Kinesin_motor_dom"/>
</dbReference>
<organism evidence="11 12">
    <name type="scientific">Iris pallida</name>
    <name type="common">Sweet iris</name>
    <dbReference type="NCBI Taxonomy" id="29817"/>
    <lineage>
        <taxon>Eukaryota</taxon>
        <taxon>Viridiplantae</taxon>
        <taxon>Streptophyta</taxon>
        <taxon>Embryophyta</taxon>
        <taxon>Tracheophyta</taxon>
        <taxon>Spermatophyta</taxon>
        <taxon>Magnoliopsida</taxon>
        <taxon>Liliopsida</taxon>
        <taxon>Asparagales</taxon>
        <taxon>Iridaceae</taxon>
        <taxon>Iridoideae</taxon>
        <taxon>Irideae</taxon>
        <taxon>Iris</taxon>
    </lineage>
</organism>
<dbReference type="PROSITE" id="PS50067">
    <property type="entry name" value="KINESIN_MOTOR_2"/>
    <property type="match status" value="1"/>
</dbReference>
<dbReference type="EMBL" id="JANAVB010044216">
    <property type="protein sequence ID" value="KAJ6791937.1"/>
    <property type="molecule type" value="Genomic_DNA"/>
</dbReference>
<keyword evidence="8" id="KW-0175">Coiled coil</keyword>
<dbReference type="InterPro" id="IPR027417">
    <property type="entry name" value="P-loop_NTPase"/>
</dbReference>
<dbReference type="InterPro" id="IPR021881">
    <property type="entry name" value="NACK_C"/>
</dbReference>
<comment type="caution">
    <text evidence="11">The sequence shown here is derived from an EMBL/GenBank/DDBJ whole genome shotgun (WGS) entry which is preliminary data.</text>
</comment>
<dbReference type="GO" id="GO:0007018">
    <property type="term" value="P:microtubule-based movement"/>
    <property type="evidence" value="ECO:0007669"/>
    <property type="project" value="InterPro"/>
</dbReference>
<keyword evidence="12" id="KW-1185">Reference proteome</keyword>
<sequence>MDNFPLRILDDPERGTIVEKLTEVVLRDWKHMKELLDLCEAQRQIGETLLNEMSSRSHQILRLTIESSAQEFLGKDNSSTLAASVNFVDLAGSERASQALSVGNRLKEGCHINRSLLTLGTVIRKLSKGRNGHIPYRDSKLTRILQPSLGGNARTAIICTMCPARSHIEQSRNTLLFASCAKEVMTSARVNVVMSDKTLVKHLQKELARLESELRYPGTNSSTSHYEALLREKDAQIKKMEKEIKELVHQRDMAQSRVEDLLQVVGSSRHSSQWEESCQISRSDIPKLSEELLATSTSSVSYQGPGFGFTKPPLYNGDNKNENPKVHSISSPRLAGSVQSKYDLEVAHDNIEDTEDVCKDVRCIEMDGPVRTGDSSSPNHEQNEQVALRPPRLNPKYITLEQHLQDVRERLSKFVKAYPDESSQWTPISDLSTSRGLMLSRSRSCRETLMKDSSPWFQEAEPNDSTPSSHKDLTERTQRFQRRCRALNYGVIGTPSREGTETFERSTCNSVLEEESVTSESKGGITTIHDFVAGLKMAQVQYQNQLTGDQEAEHNATQDTGVGITTRGIGLDPILDPIESPSRWPLEFEKKQQEIIVLWHACNVSLVHRTYFFLLFKGDPMDSIYMEVELRRLSFVKRMVALGNLDMKSAEGGNLVSSTKKIRREREMLCRQMHRRYTSEERESLYTKWGITLDSKQRKLQLVRRLWTDTKDLEHVRESATIVAKLIGLLETGQALKEMFGLSFSPDQQYNRRSTRWRRYSVSSFK</sequence>
<comment type="similarity">
    <text evidence="1">Belongs to the TRAFAC class myosin-kinesin ATPase superfamily. Kinesin family. KIN-7 subfamily.</text>
</comment>
<comment type="caution">
    <text evidence="6">Lacks conserved residue(s) required for the propagation of feature annotation.</text>
</comment>
<dbReference type="PRINTS" id="PR00380">
    <property type="entry name" value="KINESINHEAVY"/>
</dbReference>
<keyword evidence="3 7" id="KW-0547">Nucleotide-binding</keyword>
<dbReference type="Proteomes" id="UP001140949">
    <property type="component" value="Unassembled WGS sequence"/>
</dbReference>
<keyword evidence="5 7" id="KW-0505">Motor protein</keyword>
<evidence type="ECO:0000256" key="9">
    <source>
        <dbReference type="SAM" id="MobiDB-lite"/>
    </source>
</evidence>
<evidence type="ECO:0000313" key="12">
    <source>
        <dbReference type="Proteomes" id="UP001140949"/>
    </source>
</evidence>
<gene>
    <name evidence="11" type="ORF">M6B38_242310</name>
</gene>
<dbReference type="InterPro" id="IPR036961">
    <property type="entry name" value="Kinesin_motor_dom_sf"/>
</dbReference>
<dbReference type="PANTHER" id="PTHR47968">
    <property type="entry name" value="CENTROMERE PROTEIN E"/>
    <property type="match status" value="1"/>
</dbReference>
<dbReference type="Pfam" id="PF11995">
    <property type="entry name" value="DUF3490"/>
    <property type="match status" value="1"/>
</dbReference>
<evidence type="ECO:0000256" key="7">
    <source>
        <dbReference type="RuleBase" id="RU000394"/>
    </source>
</evidence>
<feature type="region of interest" description="Disordered" evidence="9">
    <location>
        <begin position="369"/>
        <end position="389"/>
    </location>
</feature>
<evidence type="ECO:0000256" key="4">
    <source>
        <dbReference type="ARBA" id="ARBA00022840"/>
    </source>
</evidence>
<name>A0AAX6DJI2_IRIPA</name>
<evidence type="ECO:0000256" key="1">
    <source>
        <dbReference type="ARBA" id="ARBA00007310"/>
    </source>
</evidence>
<dbReference type="Pfam" id="PF00225">
    <property type="entry name" value="Kinesin"/>
    <property type="match status" value="1"/>
</dbReference>
<dbReference type="GO" id="GO:0005874">
    <property type="term" value="C:microtubule"/>
    <property type="evidence" value="ECO:0007669"/>
    <property type="project" value="UniProtKB-KW"/>
</dbReference>
<dbReference type="PROSITE" id="PS00411">
    <property type="entry name" value="KINESIN_MOTOR_1"/>
    <property type="match status" value="1"/>
</dbReference>
<dbReference type="SMART" id="SM00129">
    <property type="entry name" value="KISc"/>
    <property type="match status" value="1"/>
</dbReference>
<evidence type="ECO:0000313" key="11">
    <source>
        <dbReference type="EMBL" id="KAJ6791937.1"/>
    </source>
</evidence>